<organism evidence="3 4">
    <name type="scientific">Corallococcus soli</name>
    <dbReference type="NCBI Taxonomy" id="2710757"/>
    <lineage>
        <taxon>Bacteria</taxon>
        <taxon>Pseudomonadati</taxon>
        <taxon>Myxococcota</taxon>
        <taxon>Myxococcia</taxon>
        <taxon>Myxococcales</taxon>
        <taxon>Cystobacterineae</taxon>
        <taxon>Myxococcaceae</taxon>
        <taxon>Corallococcus</taxon>
    </lineage>
</organism>
<dbReference type="CDD" id="cd05327">
    <property type="entry name" value="retinol-DH_like_SDR_c_like"/>
    <property type="match status" value="1"/>
</dbReference>
<dbReference type="PRINTS" id="PR00081">
    <property type="entry name" value="GDHRDH"/>
</dbReference>
<sequence>MTTRQQPLKSGYGARTTAREVMGDRRLDGVIAVVTGGYAGIGRETTRVLSAAGATVIVPARTPDKARSALAGMERVELEQLDLADPATIDAFAERFLASGRPLHLLVNNAGIMATPLARDARGFESQFATNHLGHFQLTARLWPALRRANGARVVALSSRGHRRAGVDFEDPHFERRAYDKWAAYGQSKTANILFALALDARGEAHRIRAFSVHPGGILTDLMRSMSEEEKRGAIENSNKIAPLKTVEQGAATSIWCATSPQLDGLGGVYCDDVDIAEVVGAESPVPRGVMPWAVDPALAERLWTASEAWTGARLSG</sequence>
<evidence type="ECO:0000313" key="3">
    <source>
        <dbReference type="EMBL" id="MBE4752201.1"/>
    </source>
</evidence>
<keyword evidence="4" id="KW-1185">Reference proteome</keyword>
<evidence type="ECO:0000256" key="2">
    <source>
        <dbReference type="ARBA" id="ARBA00023002"/>
    </source>
</evidence>
<dbReference type="PANTHER" id="PTHR24320:SF148">
    <property type="entry name" value="NAD(P)-BINDING ROSSMANN-FOLD SUPERFAMILY PROTEIN"/>
    <property type="match status" value="1"/>
</dbReference>
<gene>
    <name evidence="3" type="ORF">G4177_28960</name>
</gene>
<dbReference type="NCBIfam" id="NF004845">
    <property type="entry name" value="PRK06196.1"/>
    <property type="match status" value="1"/>
</dbReference>
<evidence type="ECO:0000256" key="1">
    <source>
        <dbReference type="ARBA" id="ARBA00006484"/>
    </source>
</evidence>
<dbReference type="InterPro" id="IPR036291">
    <property type="entry name" value="NAD(P)-bd_dom_sf"/>
</dbReference>
<dbReference type="RefSeq" id="WP_193429394.1">
    <property type="nucleotide sequence ID" value="NZ_CBCSIP010000079.1"/>
</dbReference>
<comment type="caution">
    <text evidence="3">The sequence shown here is derived from an EMBL/GenBank/DDBJ whole genome shotgun (WGS) entry which is preliminary data.</text>
</comment>
<dbReference type="Gene3D" id="3.40.50.720">
    <property type="entry name" value="NAD(P)-binding Rossmann-like Domain"/>
    <property type="match status" value="1"/>
</dbReference>
<dbReference type="InterPro" id="IPR002347">
    <property type="entry name" value="SDR_fam"/>
</dbReference>
<dbReference type="EMBL" id="JAAIYO010000011">
    <property type="protein sequence ID" value="MBE4752201.1"/>
    <property type="molecule type" value="Genomic_DNA"/>
</dbReference>
<dbReference type="Pfam" id="PF00106">
    <property type="entry name" value="adh_short"/>
    <property type="match status" value="1"/>
</dbReference>
<name>A0ABR9PW87_9BACT</name>
<dbReference type="SUPFAM" id="SSF51735">
    <property type="entry name" value="NAD(P)-binding Rossmann-fold domains"/>
    <property type="match status" value="1"/>
</dbReference>
<accession>A0ABR9PW87</accession>
<dbReference type="PANTHER" id="PTHR24320">
    <property type="entry name" value="RETINOL DEHYDROGENASE"/>
    <property type="match status" value="1"/>
</dbReference>
<reference evidence="3 4" key="1">
    <citation type="submission" date="2020-02" db="EMBL/GenBank/DDBJ databases">
        <authorList>
            <person name="Babadi Z.K."/>
            <person name="Risdian C."/>
            <person name="Ebrahimipour G.H."/>
            <person name="Wink J."/>
        </authorList>
    </citation>
    <scope>NUCLEOTIDE SEQUENCE [LARGE SCALE GENOMIC DNA]</scope>
    <source>
        <strain evidence="3 4">ZKHCc1 1396</strain>
    </source>
</reference>
<comment type="similarity">
    <text evidence="1">Belongs to the short-chain dehydrogenases/reductases (SDR) family.</text>
</comment>
<dbReference type="Proteomes" id="UP001516472">
    <property type="component" value="Unassembled WGS sequence"/>
</dbReference>
<proteinExistence type="inferred from homology"/>
<protein>
    <submittedName>
        <fullName evidence="3">SDR family NAD(P)-dependent oxidoreductase</fullName>
    </submittedName>
</protein>
<keyword evidence="2" id="KW-0560">Oxidoreductase</keyword>
<evidence type="ECO:0000313" key="4">
    <source>
        <dbReference type="Proteomes" id="UP001516472"/>
    </source>
</evidence>